<feature type="transmembrane region" description="Helical" evidence="1">
    <location>
        <begin position="156"/>
        <end position="175"/>
    </location>
</feature>
<feature type="transmembrane region" description="Helical" evidence="1">
    <location>
        <begin position="187"/>
        <end position="209"/>
    </location>
</feature>
<dbReference type="OrthoDB" id="29773at2759"/>
<feature type="transmembrane region" description="Helical" evidence="1">
    <location>
        <begin position="129"/>
        <end position="150"/>
    </location>
</feature>
<gene>
    <name evidence="2" type="ORF">SDRG_01381</name>
</gene>
<evidence type="ECO:0000313" key="3">
    <source>
        <dbReference type="Proteomes" id="UP000030762"/>
    </source>
</evidence>
<evidence type="ECO:0000256" key="1">
    <source>
        <dbReference type="SAM" id="Phobius"/>
    </source>
</evidence>
<feature type="transmembrane region" description="Helical" evidence="1">
    <location>
        <begin position="77"/>
        <end position="95"/>
    </location>
</feature>
<accession>T0SER3</accession>
<feature type="transmembrane region" description="Helical" evidence="1">
    <location>
        <begin position="36"/>
        <end position="56"/>
    </location>
</feature>
<dbReference type="OMA" id="EKGAFWR"/>
<dbReference type="GeneID" id="19942108"/>
<protein>
    <recommendedName>
        <fullName evidence="4">EamA domain-containing protein</fullName>
    </recommendedName>
</protein>
<dbReference type="EMBL" id="JH767134">
    <property type="protein sequence ID" value="EQC41412.1"/>
    <property type="molecule type" value="Genomic_DNA"/>
</dbReference>
<dbReference type="Proteomes" id="UP000030762">
    <property type="component" value="Unassembled WGS sequence"/>
</dbReference>
<dbReference type="PANTHER" id="PTHR13146">
    <property type="match status" value="1"/>
</dbReference>
<keyword evidence="3" id="KW-1185">Reference proteome</keyword>
<keyword evidence="1" id="KW-0472">Membrane</keyword>
<feature type="transmembrane region" description="Helical" evidence="1">
    <location>
        <begin position="294"/>
        <end position="312"/>
    </location>
</feature>
<proteinExistence type="predicted"/>
<dbReference type="VEuPathDB" id="FungiDB:SDRG_01381"/>
<dbReference type="GO" id="GO:0016020">
    <property type="term" value="C:membrane"/>
    <property type="evidence" value="ECO:0007669"/>
    <property type="project" value="TreeGrafter"/>
</dbReference>
<feature type="transmembrane region" description="Helical" evidence="1">
    <location>
        <begin position="234"/>
        <end position="255"/>
    </location>
</feature>
<sequence length="367" mass="38340">MASRSAAALVAGTAATLSLKVAFGLSSHNGVDVQPLFQTGLVFLAMALLVPVHYISTCNGERTTIEKGAFWRLCRPAVIDVLATALAMAGLLYLAPSTHKLLQYSVMPLVALLKWLLKRDDAPSLATRGLGLYLVALTCIVVGTVCSAPAASSSIARGLLFLGASCIVQSVLFLVDADASEPLPPLLGIGVQGLWGCLFMALLVFPAAYCMPMSSGLYENVLATAHGVATNSDLLAAALVTVLSTTTFHVVAVRVLGDLDEVYGYVLAVSLAPSVWAVGIVLQYSTSLPVDEPWAGVASVVQLSGMALLLYATTLVHNEAPELPVGVGHRVFAYSSGSATEPHLAQRLVAYGSFKAADHKTRGSFVI</sequence>
<feature type="transmembrane region" description="Helical" evidence="1">
    <location>
        <begin position="101"/>
        <end position="117"/>
    </location>
</feature>
<dbReference type="RefSeq" id="XP_008605126.1">
    <property type="nucleotide sequence ID" value="XM_008606904.1"/>
</dbReference>
<name>T0SER3_SAPDV</name>
<dbReference type="PANTHER" id="PTHR13146:SF3">
    <property type="entry name" value="EAMA DOMAIN-CONTAINING PROTEIN"/>
    <property type="match status" value="1"/>
</dbReference>
<evidence type="ECO:0008006" key="4">
    <source>
        <dbReference type="Google" id="ProtNLM"/>
    </source>
</evidence>
<dbReference type="InParanoid" id="T0SER3"/>
<reference evidence="2 3" key="1">
    <citation type="submission" date="2012-04" db="EMBL/GenBank/DDBJ databases">
        <title>The Genome Sequence of Saprolegnia declina VS20.</title>
        <authorList>
            <consortium name="The Broad Institute Genome Sequencing Platform"/>
            <person name="Russ C."/>
            <person name="Nusbaum C."/>
            <person name="Tyler B."/>
            <person name="van West P."/>
            <person name="Dieguez-Uribeondo J."/>
            <person name="de Bruijn I."/>
            <person name="Tripathy S."/>
            <person name="Jiang R."/>
            <person name="Young S.K."/>
            <person name="Zeng Q."/>
            <person name="Gargeya S."/>
            <person name="Fitzgerald M."/>
            <person name="Haas B."/>
            <person name="Abouelleil A."/>
            <person name="Alvarado L."/>
            <person name="Arachchi H.M."/>
            <person name="Berlin A."/>
            <person name="Chapman S.B."/>
            <person name="Goldberg J."/>
            <person name="Griggs A."/>
            <person name="Gujja S."/>
            <person name="Hansen M."/>
            <person name="Howarth C."/>
            <person name="Imamovic A."/>
            <person name="Larimer J."/>
            <person name="McCowen C."/>
            <person name="Montmayeur A."/>
            <person name="Murphy C."/>
            <person name="Neiman D."/>
            <person name="Pearson M."/>
            <person name="Priest M."/>
            <person name="Roberts A."/>
            <person name="Saif S."/>
            <person name="Shea T."/>
            <person name="Sisk P."/>
            <person name="Sykes S."/>
            <person name="Wortman J."/>
            <person name="Nusbaum C."/>
            <person name="Birren B."/>
        </authorList>
    </citation>
    <scope>NUCLEOTIDE SEQUENCE [LARGE SCALE GENOMIC DNA]</scope>
    <source>
        <strain evidence="2 3">VS20</strain>
    </source>
</reference>
<keyword evidence="1" id="KW-0812">Transmembrane</keyword>
<keyword evidence="1" id="KW-1133">Transmembrane helix</keyword>
<feature type="transmembrane region" description="Helical" evidence="1">
    <location>
        <begin position="262"/>
        <end position="282"/>
    </location>
</feature>
<organism evidence="2 3">
    <name type="scientific">Saprolegnia diclina (strain VS20)</name>
    <dbReference type="NCBI Taxonomy" id="1156394"/>
    <lineage>
        <taxon>Eukaryota</taxon>
        <taxon>Sar</taxon>
        <taxon>Stramenopiles</taxon>
        <taxon>Oomycota</taxon>
        <taxon>Saprolegniomycetes</taxon>
        <taxon>Saprolegniales</taxon>
        <taxon>Saprolegniaceae</taxon>
        <taxon>Saprolegnia</taxon>
    </lineage>
</organism>
<evidence type="ECO:0000313" key="2">
    <source>
        <dbReference type="EMBL" id="EQC41412.1"/>
    </source>
</evidence>
<dbReference type="AlphaFoldDB" id="T0SER3"/>